<protein>
    <submittedName>
        <fullName evidence="5">Protein SCO1/2</fullName>
    </submittedName>
</protein>
<evidence type="ECO:0000313" key="6">
    <source>
        <dbReference type="Proteomes" id="UP000316471"/>
    </source>
</evidence>
<keyword evidence="4" id="KW-0732">Signal</keyword>
<feature type="disulfide bond" description="Redox-active" evidence="3">
    <location>
        <begin position="68"/>
        <end position="72"/>
    </location>
</feature>
<reference evidence="5 6" key="1">
    <citation type="journal article" date="2015" name="Stand. Genomic Sci.">
        <title>Genomic Encyclopedia of Bacterial and Archaeal Type Strains, Phase III: the genomes of soil and plant-associated and newly described type strains.</title>
        <authorList>
            <person name="Whitman W.B."/>
            <person name="Woyke T."/>
            <person name="Klenk H.P."/>
            <person name="Zhou Y."/>
            <person name="Lilburn T.G."/>
            <person name="Beck B.J."/>
            <person name="De Vos P."/>
            <person name="Vandamme P."/>
            <person name="Eisen J.A."/>
            <person name="Garrity G."/>
            <person name="Hugenholtz P."/>
            <person name="Kyrpides N.C."/>
        </authorList>
    </citation>
    <scope>NUCLEOTIDE SEQUENCE [LARGE SCALE GENOMIC DNA]</scope>
    <source>
        <strain evidence="5 6">CGMCC 1.10136</strain>
    </source>
</reference>
<dbReference type="OrthoDB" id="6335573at2"/>
<dbReference type="InterPro" id="IPR036249">
    <property type="entry name" value="Thioredoxin-like_sf"/>
</dbReference>
<keyword evidence="6" id="KW-1185">Reference proteome</keyword>
<dbReference type="PANTHER" id="PTHR12151:SF25">
    <property type="entry name" value="LINALOOL DEHYDRATASE_ISOMERASE DOMAIN-CONTAINING PROTEIN"/>
    <property type="match status" value="1"/>
</dbReference>
<feature type="signal peptide" evidence="4">
    <location>
        <begin position="1"/>
        <end position="21"/>
    </location>
</feature>
<evidence type="ECO:0000256" key="2">
    <source>
        <dbReference type="PIRSR" id="PIRSR603782-1"/>
    </source>
</evidence>
<evidence type="ECO:0000313" key="5">
    <source>
        <dbReference type="EMBL" id="TWI12492.1"/>
    </source>
</evidence>
<feature type="binding site" evidence="2">
    <location>
        <position position="156"/>
    </location>
    <ligand>
        <name>Cu cation</name>
        <dbReference type="ChEBI" id="CHEBI:23378"/>
    </ligand>
</feature>
<comment type="caution">
    <text evidence="5">The sequence shown here is derived from an EMBL/GenBank/DDBJ whole genome shotgun (WGS) entry which is preliminary data.</text>
</comment>
<keyword evidence="3" id="KW-1015">Disulfide bond</keyword>
<proteinExistence type="inferred from homology"/>
<gene>
    <name evidence="5" type="ORF">IP93_00833</name>
</gene>
<dbReference type="RefSeq" id="WP_144812416.1">
    <property type="nucleotide sequence ID" value="NZ_VLKP01000003.1"/>
</dbReference>
<sequence length="201" mass="22023">MKTFLLALAVPLALAFGMAQAAPSKAAPLPSDSIYQLNVPLVDQQGRKLRLADKRGKVQLVSMFYTSCKFICPLIIDSGKAIERSLTPAEQQKLGLLMISMDPQRDDPAKLASMFAKRKLDPARWTLASPAPADVRAIAGVLDIRYRQLEDGEFNHTSVWVLLDANGRILARTEQMGSRPDPEFVAAVRKALATPAAKPKR</sequence>
<accession>A0A562LY43</accession>
<comment type="similarity">
    <text evidence="1">Belongs to the SCO1/2 family.</text>
</comment>
<dbReference type="CDD" id="cd02968">
    <property type="entry name" value="SCO"/>
    <property type="match status" value="1"/>
</dbReference>
<feature type="binding site" evidence="2">
    <location>
        <position position="68"/>
    </location>
    <ligand>
        <name>Cu cation</name>
        <dbReference type="ChEBI" id="CHEBI:23378"/>
    </ligand>
</feature>
<evidence type="ECO:0000256" key="3">
    <source>
        <dbReference type="PIRSR" id="PIRSR603782-2"/>
    </source>
</evidence>
<dbReference type="PANTHER" id="PTHR12151">
    <property type="entry name" value="ELECTRON TRANSPORT PROTIN SCO1/SENC FAMILY MEMBER"/>
    <property type="match status" value="1"/>
</dbReference>
<evidence type="ECO:0000256" key="4">
    <source>
        <dbReference type="SAM" id="SignalP"/>
    </source>
</evidence>
<dbReference type="Proteomes" id="UP000316471">
    <property type="component" value="Unassembled WGS sequence"/>
</dbReference>
<dbReference type="Pfam" id="PF02630">
    <property type="entry name" value="SCO1-SenC"/>
    <property type="match status" value="1"/>
</dbReference>
<organism evidence="5 6">
    <name type="scientific">Aerolutibacter ruishenii</name>
    <dbReference type="NCBI Taxonomy" id="686800"/>
    <lineage>
        <taxon>Bacteria</taxon>
        <taxon>Pseudomonadati</taxon>
        <taxon>Pseudomonadota</taxon>
        <taxon>Gammaproteobacteria</taxon>
        <taxon>Lysobacterales</taxon>
        <taxon>Lysobacteraceae</taxon>
        <taxon>Aerolutibacter</taxon>
    </lineage>
</organism>
<dbReference type="SUPFAM" id="SSF52833">
    <property type="entry name" value="Thioredoxin-like"/>
    <property type="match status" value="1"/>
</dbReference>
<dbReference type="AlphaFoldDB" id="A0A562LY43"/>
<dbReference type="Gene3D" id="3.40.30.10">
    <property type="entry name" value="Glutaredoxin"/>
    <property type="match status" value="1"/>
</dbReference>
<name>A0A562LY43_9GAMM</name>
<dbReference type="InterPro" id="IPR003782">
    <property type="entry name" value="SCO1/SenC"/>
</dbReference>
<feature type="chain" id="PRO_5021803660" evidence="4">
    <location>
        <begin position="22"/>
        <end position="201"/>
    </location>
</feature>
<evidence type="ECO:0000256" key="1">
    <source>
        <dbReference type="ARBA" id="ARBA00010996"/>
    </source>
</evidence>
<dbReference type="EMBL" id="VLKP01000003">
    <property type="protein sequence ID" value="TWI12492.1"/>
    <property type="molecule type" value="Genomic_DNA"/>
</dbReference>
<keyword evidence="2" id="KW-0479">Metal-binding</keyword>
<feature type="binding site" evidence="2">
    <location>
        <position position="72"/>
    </location>
    <ligand>
        <name>Cu cation</name>
        <dbReference type="ChEBI" id="CHEBI:23378"/>
    </ligand>
</feature>
<dbReference type="GO" id="GO:0046872">
    <property type="term" value="F:metal ion binding"/>
    <property type="evidence" value="ECO:0007669"/>
    <property type="project" value="UniProtKB-KW"/>
</dbReference>
<keyword evidence="2" id="KW-0186">Copper</keyword>